<evidence type="ECO:0000256" key="2">
    <source>
        <dbReference type="ARBA" id="ARBA00012438"/>
    </source>
</evidence>
<dbReference type="Gene3D" id="1.10.287.130">
    <property type="match status" value="1"/>
</dbReference>
<evidence type="ECO:0000256" key="6">
    <source>
        <dbReference type="ARBA" id="ARBA00023012"/>
    </source>
</evidence>
<dbReference type="GO" id="GO:0016301">
    <property type="term" value="F:kinase activity"/>
    <property type="evidence" value="ECO:0007669"/>
    <property type="project" value="UniProtKB-KW"/>
</dbReference>
<keyword evidence="11" id="KW-1185">Reference proteome</keyword>
<comment type="caution">
    <text evidence="10">The sequence shown here is derived from an EMBL/GenBank/DDBJ whole genome shotgun (WGS) entry which is preliminary data.</text>
</comment>
<dbReference type="Proteomes" id="UP000199598">
    <property type="component" value="Unassembled WGS sequence"/>
</dbReference>
<keyword evidence="8" id="KW-0812">Transmembrane</keyword>
<keyword evidence="4" id="KW-0808">Transferase</keyword>
<dbReference type="Pfam" id="PF02518">
    <property type="entry name" value="HATPase_c"/>
    <property type="match status" value="1"/>
</dbReference>
<evidence type="ECO:0000256" key="5">
    <source>
        <dbReference type="ARBA" id="ARBA00022777"/>
    </source>
</evidence>
<dbReference type="SUPFAM" id="SSF55874">
    <property type="entry name" value="ATPase domain of HSP90 chaperone/DNA topoisomerase II/histidine kinase"/>
    <property type="match status" value="1"/>
</dbReference>
<feature type="transmembrane region" description="Helical" evidence="8">
    <location>
        <begin position="176"/>
        <end position="195"/>
    </location>
</feature>
<evidence type="ECO:0000256" key="1">
    <source>
        <dbReference type="ARBA" id="ARBA00000085"/>
    </source>
</evidence>
<keyword evidence="6" id="KW-0902">Two-component regulatory system</keyword>
<evidence type="ECO:0000259" key="9">
    <source>
        <dbReference type="PROSITE" id="PS50109"/>
    </source>
</evidence>
<evidence type="ECO:0000256" key="3">
    <source>
        <dbReference type="ARBA" id="ARBA00022553"/>
    </source>
</evidence>
<evidence type="ECO:0000256" key="4">
    <source>
        <dbReference type="ARBA" id="ARBA00022679"/>
    </source>
</evidence>
<dbReference type="EMBL" id="FOSK01000007">
    <property type="protein sequence ID" value="SFK67041.1"/>
    <property type="molecule type" value="Genomic_DNA"/>
</dbReference>
<dbReference type="Pfam" id="PF00512">
    <property type="entry name" value="HisKA"/>
    <property type="match status" value="1"/>
</dbReference>
<dbReference type="CDD" id="cd00082">
    <property type="entry name" value="HisKA"/>
    <property type="match status" value="1"/>
</dbReference>
<evidence type="ECO:0000256" key="8">
    <source>
        <dbReference type="SAM" id="Phobius"/>
    </source>
</evidence>
<dbReference type="InterPro" id="IPR036097">
    <property type="entry name" value="HisK_dim/P_sf"/>
</dbReference>
<evidence type="ECO:0000313" key="10">
    <source>
        <dbReference type="EMBL" id="SFK67041.1"/>
    </source>
</evidence>
<dbReference type="InterPro" id="IPR003594">
    <property type="entry name" value="HATPase_dom"/>
</dbReference>
<feature type="compositionally biased region" description="Basic and acidic residues" evidence="7">
    <location>
        <begin position="504"/>
        <end position="516"/>
    </location>
</feature>
<dbReference type="InterPro" id="IPR004358">
    <property type="entry name" value="Sig_transdc_His_kin-like_C"/>
</dbReference>
<dbReference type="RefSeq" id="WP_280142342.1">
    <property type="nucleotide sequence ID" value="NZ_FOSK01000007.1"/>
</dbReference>
<feature type="transmembrane region" description="Helical" evidence="8">
    <location>
        <begin position="124"/>
        <end position="143"/>
    </location>
</feature>
<dbReference type="SMART" id="SM00387">
    <property type="entry name" value="HATPase_c"/>
    <property type="match status" value="1"/>
</dbReference>
<evidence type="ECO:0000313" key="11">
    <source>
        <dbReference type="Proteomes" id="UP000199598"/>
    </source>
</evidence>
<dbReference type="InterPro" id="IPR003661">
    <property type="entry name" value="HisK_dim/P_dom"/>
</dbReference>
<accession>A0A1I4BGC7</accession>
<evidence type="ECO:0000256" key="7">
    <source>
        <dbReference type="SAM" id="MobiDB-lite"/>
    </source>
</evidence>
<sequence>MNNGSSQNSKDKTTINRARANRRREVARTVTDARERLGTVEGVRPSFEADLILMFVKNRLSVAYAMPMIAIVAATISSVWLPVEVAGGWLAAMLIAHSLILLSTKRMEKSLAQEGDLRSIRRELFAGDMLYGIVWAIFFIGNLQFNTDYGFGVFQFATMLIVIAMATMLSSPLPGALLAATAPITGALIFSFWQYDSMPHYAMGMMAIGAQLFFYILSKQLHNSALTLLEYRAEKDHLISEMEQVNAISQEARRRAEEANLAKTRFLATMSHELRTPLNAILGFSEVMKDEVLGQMHNKTYLDYSKDINQSGEHLLNLINEILDLSRIEAGRYELQEEPICLRDVAAACKHMMHLRAAAKNIEIHEVYEKGLSKVWADEKALRQMVLNLLTNAVKFTPPEGEISIHVGIDGAGGQYISVSDTGAGIPEEEIPVVLQAFGQGTQAIQDAEQGTGLGLSIVQALAHMHEGEFKLASKLREGTQATISLPAKRVLSHIDPIPTPDPSTRKDREPLLRAG</sequence>
<dbReference type="SUPFAM" id="SSF47384">
    <property type="entry name" value="Homodimeric domain of signal transducing histidine kinase"/>
    <property type="match status" value="1"/>
</dbReference>
<keyword evidence="5 10" id="KW-0418">Kinase</keyword>
<keyword evidence="8" id="KW-1133">Transmembrane helix</keyword>
<protein>
    <recommendedName>
        <fullName evidence="2">histidine kinase</fullName>
        <ecNumber evidence="2">2.7.13.3</ecNumber>
    </recommendedName>
</protein>
<gene>
    <name evidence="10" type="ORF">SAMN04488518_107305</name>
</gene>
<dbReference type="EC" id="2.7.13.3" evidence="2"/>
<dbReference type="PRINTS" id="PR00344">
    <property type="entry name" value="BCTRLSENSOR"/>
</dbReference>
<dbReference type="InterPro" id="IPR005467">
    <property type="entry name" value="His_kinase_dom"/>
</dbReference>
<feature type="region of interest" description="Disordered" evidence="7">
    <location>
        <begin position="1"/>
        <end position="24"/>
    </location>
</feature>
<feature type="region of interest" description="Disordered" evidence="7">
    <location>
        <begin position="494"/>
        <end position="516"/>
    </location>
</feature>
<dbReference type="PANTHER" id="PTHR43711:SF26">
    <property type="entry name" value="SENSOR HISTIDINE KINASE RCSC"/>
    <property type="match status" value="1"/>
</dbReference>
<keyword evidence="8" id="KW-0472">Membrane</keyword>
<feature type="domain" description="Histidine kinase" evidence="9">
    <location>
        <begin position="269"/>
        <end position="490"/>
    </location>
</feature>
<dbReference type="Gene3D" id="3.30.565.10">
    <property type="entry name" value="Histidine kinase-like ATPase, C-terminal domain"/>
    <property type="match status" value="1"/>
</dbReference>
<organism evidence="10 11">
    <name type="scientific">Pseudovibrio ascidiaceicola</name>
    <dbReference type="NCBI Taxonomy" id="285279"/>
    <lineage>
        <taxon>Bacteria</taxon>
        <taxon>Pseudomonadati</taxon>
        <taxon>Pseudomonadota</taxon>
        <taxon>Alphaproteobacteria</taxon>
        <taxon>Hyphomicrobiales</taxon>
        <taxon>Stappiaceae</taxon>
        <taxon>Pseudovibrio</taxon>
    </lineage>
</organism>
<comment type="catalytic activity">
    <reaction evidence="1">
        <text>ATP + protein L-histidine = ADP + protein N-phospho-L-histidine.</text>
        <dbReference type="EC" id="2.7.13.3"/>
    </reaction>
</comment>
<keyword evidence="3" id="KW-0597">Phosphoprotein</keyword>
<feature type="transmembrane region" description="Helical" evidence="8">
    <location>
        <begin position="149"/>
        <end position="169"/>
    </location>
</feature>
<reference evidence="10 11" key="1">
    <citation type="submission" date="2016-10" db="EMBL/GenBank/DDBJ databases">
        <authorList>
            <person name="Varghese N."/>
            <person name="Submissions S."/>
        </authorList>
    </citation>
    <scope>NUCLEOTIDE SEQUENCE [LARGE SCALE GENOMIC DNA]</scope>
    <source>
        <strain evidence="10 11">DSM 16392</strain>
    </source>
</reference>
<name>A0A1I4BGC7_9HYPH</name>
<feature type="transmembrane region" description="Helical" evidence="8">
    <location>
        <begin position="62"/>
        <end position="80"/>
    </location>
</feature>
<dbReference type="SMART" id="SM00388">
    <property type="entry name" value="HisKA"/>
    <property type="match status" value="1"/>
</dbReference>
<dbReference type="InterPro" id="IPR050736">
    <property type="entry name" value="Sensor_HK_Regulatory"/>
</dbReference>
<dbReference type="PROSITE" id="PS50109">
    <property type="entry name" value="HIS_KIN"/>
    <property type="match status" value="1"/>
</dbReference>
<dbReference type="PANTHER" id="PTHR43711">
    <property type="entry name" value="TWO-COMPONENT HISTIDINE KINASE"/>
    <property type="match status" value="1"/>
</dbReference>
<dbReference type="InterPro" id="IPR036890">
    <property type="entry name" value="HATPase_C_sf"/>
</dbReference>
<feature type="transmembrane region" description="Helical" evidence="8">
    <location>
        <begin position="86"/>
        <end position="103"/>
    </location>
</feature>
<proteinExistence type="predicted"/>